<dbReference type="PANTHER" id="PTHR45277:SF1">
    <property type="entry name" value="EXPRESSED PROTEIN"/>
    <property type="match status" value="1"/>
</dbReference>
<evidence type="ECO:0000313" key="3">
    <source>
        <dbReference type="Proteomes" id="UP000797356"/>
    </source>
</evidence>
<dbReference type="InterPro" id="IPR029063">
    <property type="entry name" value="SAM-dependent_MTases_sf"/>
</dbReference>
<feature type="transmembrane region" description="Helical" evidence="1">
    <location>
        <begin position="30"/>
        <end position="51"/>
    </location>
</feature>
<dbReference type="EMBL" id="CM017885">
    <property type="protein sequence ID" value="KAG1368512.1"/>
    <property type="molecule type" value="Genomic_DNA"/>
</dbReference>
<dbReference type="Proteomes" id="UP000797356">
    <property type="component" value="Chromosome 14"/>
</dbReference>
<keyword evidence="1" id="KW-0812">Transmembrane</keyword>
<proteinExistence type="predicted"/>
<accession>A0A8K0IVN0</accession>
<gene>
    <name evidence="2" type="ORF">COCNU_14G009800</name>
</gene>
<keyword evidence="1" id="KW-1133">Transmembrane helix</keyword>
<dbReference type="AlphaFoldDB" id="A0A8K0IVN0"/>
<dbReference type="PANTHER" id="PTHR45277">
    <property type="entry name" value="EXPRESSED PROTEIN"/>
    <property type="match status" value="1"/>
</dbReference>
<reference evidence="2" key="1">
    <citation type="journal article" date="2017" name="Gigascience">
        <title>The genome draft of coconut (Cocos nucifera).</title>
        <authorList>
            <person name="Xiao Y."/>
            <person name="Xu P."/>
            <person name="Fan H."/>
            <person name="Baudouin L."/>
            <person name="Xia W."/>
            <person name="Bocs S."/>
            <person name="Xu J."/>
            <person name="Li Q."/>
            <person name="Guo A."/>
            <person name="Zhou L."/>
            <person name="Li J."/>
            <person name="Wu Y."/>
            <person name="Ma Z."/>
            <person name="Armero A."/>
            <person name="Issali A.E."/>
            <person name="Liu N."/>
            <person name="Peng M."/>
            <person name="Yang Y."/>
        </authorList>
    </citation>
    <scope>NUCLEOTIDE SEQUENCE</scope>
    <source>
        <tissue evidence="2">Spear leaf of Hainan Tall coconut</tissue>
    </source>
</reference>
<sequence>MGRRVADGGHPGPPRLLFIDLSLLRYFPHALTFLTAVAPAAPLSALCFLYATAEVLYSSLALSFADGYFNVVVSMMHLSGLGQWVARRSKAMVVAAERARVLGEMVRVLKRDGAGVVWDTVCISEYA</sequence>
<keyword evidence="1" id="KW-0472">Membrane</keyword>
<reference evidence="2" key="2">
    <citation type="submission" date="2019-07" db="EMBL/GenBank/DDBJ databases">
        <authorList>
            <person name="Yang Y."/>
            <person name="Bocs S."/>
            <person name="Baudouin L."/>
        </authorList>
    </citation>
    <scope>NUCLEOTIDE SEQUENCE</scope>
    <source>
        <tissue evidence="2">Spear leaf of Hainan Tall coconut</tissue>
    </source>
</reference>
<feature type="transmembrane region" description="Helical" evidence="1">
    <location>
        <begin position="57"/>
        <end position="78"/>
    </location>
</feature>
<evidence type="ECO:0000256" key="1">
    <source>
        <dbReference type="SAM" id="Phobius"/>
    </source>
</evidence>
<comment type="caution">
    <text evidence="2">The sequence shown here is derived from an EMBL/GenBank/DDBJ whole genome shotgun (WGS) entry which is preliminary data.</text>
</comment>
<dbReference type="SUPFAM" id="SSF53335">
    <property type="entry name" value="S-adenosyl-L-methionine-dependent methyltransferases"/>
    <property type="match status" value="1"/>
</dbReference>
<dbReference type="Gene3D" id="3.40.50.150">
    <property type="entry name" value="Vaccinia Virus protein VP39"/>
    <property type="match status" value="1"/>
</dbReference>
<dbReference type="OrthoDB" id="10017101at2759"/>
<name>A0A8K0IVN0_COCNU</name>
<keyword evidence="3" id="KW-1185">Reference proteome</keyword>
<protein>
    <submittedName>
        <fullName evidence="2">Uncharacterized protein</fullName>
    </submittedName>
</protein>
<organism evidence="2 3">
    <name type="scientific">Cocos nucifera</name>
    <name type="common">Coconut palm</name>
    <dbReference type="NCBI Taxonomy" id="13894"/>
    <lineage>
        <taxon>Eukaryota</taxon>
        <taxon>Viridiplantae</taxon>
        <taxon>Streptophyta</taxon>
        <taxon>Embryophyta</taxon>
        <taxon>Tracheophyta</taxon>
        <taxon>Spermatophyta</taxon>
        <taxon>Magnoliopsida</taxon>
        <taxon>Liliopsida</taxon>
        <taxon>Arecaceae</taxon>
        <taxon>Arecoideae</taxon>
        <taxon>Cocoseae</taxon>
        <taxon>Attaleinae</taxon>
        <taxon>Cocos</taxon>
    </lineage>
</organism>
<evidence type="ECO:0000313" key="2">
    <source>
        <dbReference type="EMBL" id="KAG1368512.1"/>
    </source>
</evidence>